<proteinExistence type="predicted"/>
<comment type="subcellular location">
    <subcellularLocation>
        <location evidence="1">Endomembrane system</location>
        <topology evidence="1">Multi-pass membrane protein</topology>
    </subcellularLocation>
</comment>
<dbReference type="InterPro" id="IPR007318">
    <property type="entry name" value="Phopholipid_MeTrfase"/>
</dbReference>
<dbReference type="RefSeq" id="WP_379873083.1">
    <property type="nucleotide sequence ID" value="NZ_JBHTBH010000012.1"/>
</dbReference>
<protein>
    <submittedName>
        <fullName evidence="6">Methyltransferase family protein</fullName>
        <ecNumber evidence="6">2.1.1.100</ecNumber>
        <ecNumber evidence="6">2.1.1.334</ecNumber>
    </submittedName>
</protein>
<keyword evidence="2 5" id="KW-0812">Transmembrane</keyword>
<evidence type="ECO:0000256" key="3">
    <source>
        <dbReference type="ARBA" id="ARBA00022989"/>
    </source>
</evidence>
<evidence type="ECO:0000256" key="2">
    <source>
        <dbReference type="ARBA" id="ARBA00022692"/>
    </source>
</evidence>
<evidence type="ECO:0000256" key="5">
    <source>
        <dbReference type="SAM" id="Phobius"/>
    </source>
</evidence>
<organism evidence="6 7">
    <name type="scientific">Marinactinospora rubrisoli</name>
    <dbReference type="NCBI Taxonomy" id="2715399"/>
    <lineage>
        <taxon>Bacteria</taxon>
        <taxon>Bacillati</taxon>
        <taxon>Actinomycetota</taxon>
        <taxon>Actinomycetes</taxon>
        <taxon>Streptosporangiales</taxon>
        <taxon>Nocardiopsidaceae</taxon>
        <taxon>Marinactinospora</taxon>
    </lineage>
</organism>
<dbReference type="Proteomes" id="UP001596540">
    <property type="component" value="Unassembled WGS sequence"/>
</dbReference>
<dbReference type="EC" id="2.1.1.100" evidence="6"/>
<accession>A0ABW2KKA7</accession>
<evidence type="ECO:0000256" key="1">
    <source>
        <dbReference type="ARBA" id="ARBA00004127"/>
    </source>
</evidence>
<dbReference type="EMBL" id="JBHTBH010000012">
    <property type="protein sequence ID" value="MFC7330434.1"/>
    <property type="molecule type" value="Genomic_DNA"/>
</dbReference>
<evidence type="ECO:0000313" key="7">
    <source>
        <dbReference type="Proteomes" id="UP001596540"/>
    </source>
</evidence>
<keyword evidence="7" id="KW-1185">Reference proteome</keyword>
<name>A0ABW2KKA7_9ACTN</name>
<evidence type="ECO:0000256" key="4">
    <source>
        <dbReference type="ARBA" id="ARBA00023136"/>
    </source>
</evidence>
<keyword evidence="6" id="KW-0489">Methyltransferase</keyword>
<feature type="transmembrane region" description="Helical" evidence="5">
    <location>
        <begin position="128"/>
        <end position="156"/>
    </location>
</feature>
<keyword evidence="3 5" id="KW-1133">Transmembrane helix</keyword>
<evidence type="ECO:0000313" key="6">
    <source>
        <dbReference type="EMBL" id="MFC7330434.1"/>
    </source>
</evidence>
<dbReference type="Pfam" id="PF04191">
    <property type="entry name" value="PEMT"/>
    <property type="match status" value="1"/>
</dbReference>
<dbReference type="GO" id="GO:0004671">
    <property type="term" value="F:protein C-terminal S-isoprenylcysteine carboxyl O-methyltransferase activity"/>
    <property type="evidence" value="ECO:0007669"/>
    <property type="project" value="UniProtKB-EC"/>
</dbReference>
<reference evidence="7" key="1">
    <citation type="journal article" date="2019" name="Int. J. Syst. Evol. Microbiol.">
        <title>The Global Catalogue of Microorganisms (GCM) 10K type strain sequencing project: providing services to taxonomists for standard genome sequencing and annotation.</title>
        <authorList>
            <consortium name="The Broad Institute Genomics Platform"/>
            <consortium name="The Broad Institute Genome Sequencing Center for Infectious Disease"/>
            <person name="Wu L."/>
            <person name="Ma J."/>
        </authorList>
    </citation>
    <scope>NUCLEOTIDE SEQUENCE [LARGE SCALE GENOMIC DNA]</scope>
    <source>
        <strain evidence="7">CGMCC 4.7382</strain>
    </source>
</reference>
<feature type="transmembrane region" description="Helical" evidence="5">
    <location>
        <begin position="75"/>
        <end position="95"/>
    </location>
</feature>
<feature type="transmembrane region" description="Helical" evidence="5">
    <location>
        <begin position="42"/>
        <end position="68"/>
    </location>
</feature>
<keyword evidence="4 5" id="KW-0472">Membrane</keyword>
<dbReference type="EC" id="2.1.1.334" evidence="6"/>
<sequence length="199" mass="21290">MAWIALTGYLALLAVAFGWQSWRQYRRTGDNGLRLAAARGTVQWWARLLFGTAMLAGLAAPVAALLGLPGLATPPAAGVLGAALLLGTLIALPAAQRAMRGSWRVGVDAAERTALVTGGPFRLVRNPIFTILAAGYTGLTLLVPNGIAIAGLAVLITAIQLQVRRIEEPYLLRAHGRRYREYAAATGRFLPRIGRIRTR</sequence>
<comment type="caution">
    <text evidence="6">The sequence shown here is derived from an EMBL/GenBank/DDBJ whole genome shotgun (WGS) entry which is preliminary data.</text>
</comment>
<dbReference type="GO" id="GO:0032259">
    <property type="term" value="P:methylation"/>
    <property type="evidence" value="ECO:0007669"/>
    <property type="project" value="UniProtKB-KW"/>
</dbReference>
<keyword evidence="6" id="KW-0808">Transferase</keyword>
<gene>
    <name evidence="6" type="ORF">ACFQRF_22145</name>
</gene>
<dbReference type="Gene3D" id="1.20.120.1630">
    <property type="match status" value="1"/>
</dbReference>